<dbReference type="InterPro" id="IPR050166">
    <property type="entry name" value="ABC_transporter_ATP-bind"/>
</dbReference>
<proteinExistence type="predicted"/>
<name>A0ABS7FMG5_9ACTN</name>
<dbReference type="PANTHER" id="PTHR42788:SF13">
    <property type="entry name" value="ALIPHATIC SULFONATES IMPORT ATP-BINDING PROTEIN SSUB"/>
    <property type="match status" value="1"/>
</dbReference>
<evidence type="ECO:0000256" key="2">
    <source>
        <dbReference type="ARBA" id="ARBA00022741"/>
    </source>
</evidence>
<dbReference type="Pfam" id="PF00005">
    <property type="entry name" value="ABC_tran"/>
    <property type="match status" value="1"/>
</dbReference>
<evidence type="ECO:0000256" key="1">
    <source>
        <dbReference type="ARBA" id="ARBA00022448"/>
    </source>
</evidence>
<dbReference type="InterPro" id="IPR003593">
    <property type="entry name" value="AAA+_ATPase"/>
</dbReference>
<evidence type="ECO:0000313" key="5">
    <source>
        <dbReference type="EMBL" id="MBW8481578.1"/>
    </source>
</evidence>
<dbReference type="EMBL" id="JAIBOA010000002">
    <property type="protein sequence ID" value="MBW8481578.1"/>
    <property type="molecule type" value="Genomic_DNA"/>
</dbReference>
<comment type="caution">
    <text evidence="5">The sequence shown here is derived from an EMBL/GenBank/DDBJ whole genome shotgun (WGS) entry which is preliminary data.</text>
</comment>
<evidence type="ECO:0000313" key="6">
    <source>
        <dbReference type="Proteomes" id="UP000774570"/>
    </source>
</evidence>
<dbReference type="InterPro" id="IPR027417">
    <property type="entry name" value="P-loop_NTPase"/>
</dbReference>
<dbReference type="PROSITE" id="PS50893">
    <property type="entry name" value="ABC_TRANSPORTER_2"/>
    <property type="match status" value="1"/>
</dbReference>
<sequence length="267" mass="28731">MTQADTAAPSRTAAAVRLSGVSKAFGSGAGALLALDQVSLDVAPGEFVCLLGASGCGKSTLLNLVADLDKPSAGSVDIGNARVALMFQEPALFPWLNVTSNIELALKMRGVPRDERRARAAELLESVHLGGFAKKRPHQLSGGMRQRVALARALALTVDDSGGQRGTVLLMDEPFGALDAMTRDLLHDEIERIWRERELTVLFVTHNVREAVRLGDRVVLLSSRPGRVIEEFPVTMDRPRRIDAPDVSALAATITDRLREEVGRHGA</sequence>
<keyword evidence="3 5" id="KW-0067">ATP-binding</keyword>
<keyword evidence="1" id="KW-0813">Transport</keyword>
<keyword evidence="2" id="KW-0547">Nucleotide-binding</keyword>
<dbReference type="PANTHER" id="PTHR42788">
    <property type="entry name" value="TAURINE IMPORT ATP-BINDING PROTEIN-RELATED"/>
    <property type="match status" value="1"/>
</dbReference>
<accession>A0ABS7FMG5</accession>
<keyword evidence="6" id="KW-1185">Reference proteome</keyword>
<organism evidence="5 6">
    <name type="scientific">Actinomadura parmotrematis</name>
    <dbReference type="NCBI Taxonomy" id="2864039"/>
    <lineage>
        <taxon>Bacteria</taxon>
        <taxon>Bacillati</taxon>
        <taxon>Actinomycetota</taxon>
        <taxon>Actinomycetes</taxon>
        <taxon>Streptosporangiales</taxon>
        <taxon>Thermomonosporaceae</taxon>
        <taxon>Actinomadura</taxon>
    </lineage>
</organism>
<dbReference type="RefSeq" id="WP_220163386.1">
    <property type="nucleotide sequence ID" value="NZ_JAIBOA010000002.1"/>
</dbReference>
<dbReference type="InterPro" id="IPR003439">
    <property type="entry name" value="ABC_transporter-like_ATP-bd"/>
</dbReference>
<gene>
    <name evidence="5" type="ORF">K1Y72_04285</name>
</gene>
<dbReference type="Gene3D" id="3.40.50.300">
    <property type="entry name" value="P-loop containing nucleotide triphosphate hydrolases"/>
    <property type="match status" value="1"/>
</dbReference>
<dbReference type="Proteomes" id="UP000774570">
    <property type="component" value="Unassembled WGS sequence"/>
</dbReference>
<evidence type="ECO:0000259" key="4">
    <source>
        <dbReference type="PROSITE" id="PS50893"/>
    </source>
</evidence>
<dbReference type="GO" id="GO:0005524">
    <property type="term" value="F:ATP binding"/>
    <property type="evidence" value="ECO:0007669"/>
    <property type="project" value="UniProtKB-KW"/>
</dbReference>
<protein>
    <submittedName>
        <fullName evidence="5">ABC transporter ATP-binding protein</fullName>
    </submittedName>
</protein>
<feature type="domain" description="ABC transporter" evidence="4">
    <location>
        <begin position="16"/>
        <end position="248"/>
    </location>
</feature>
<dbReference type="InterPro" id="IPR017871">
    <property type="entry name" value="ABC_transporter-like_CS"/>
</dbReference>
<reference evidence="5 6" key="1">
    <citation type="submission" date="2021-07" db="EMBL/GenBank/DDBJ databases">
        <title>Actinomadura sp. PM05-2 isolated from lichen.</title>
        <authorList>
            <person name="Somphong A."/>
            <person name="Phongsopitanun W."/>
            <person name="Tanasupawat S."/>
            <person name="Peongsungnone V."/>
        </authorList>
    </citation>
    <scope>NUCLEOTIDE SEQUENCE [LARGE SCALE GENOMIC DNA]</scope>
    <source>
        <strain evidence="5 6">PM05-2</strain>
    </source>
</reference>
<dbReference type="CDD" id="cd03293">
    <property type="entry name" value="ABC_NrtD_SsuB_transporters"/>
    <property type="match status" value="1"/>
</dbReference>
<dbReference type="SUPFAM" id="SSF52540">
    <property type="entry name" value="P-loop containing nucleoside triphosphate hydrolases"/>
    <property type="match status" value="1"/>
</dbReference>
<dbReference type="PROSITE" id="PS00211">
    <property type="entry name" value="ABC_TRANSPORTER_1"/>
    <property type="match status" value="1"/>
</dbReference>
<dbReference type="SMART" id="SM00382">
    <property type="entry name" value="AAA"/>
    <property type="match status" value="1"/>
</dbReference>
<evidence type="ECO:0000256" key="3">
    <source>
        <dbReference type="ARBA" id="ARBA00022840"/>
    </source>
</evidence>